<organism evidence="1 2">
    <name type="scientific">Micromonospora halophytica</name>
    <dbReference type="NCBI Taxonomy" id="47864"/>
    <lineage>
        <taxon>Bacteria</taxon>
        <taxon>Bacillati</taxon>
        <taxon>Actinomycetota</taxon>
        <taxon>Actinomycetes</taxon>
        <taxon>Micromonosporales</taxon>
        <taxon>Micromonosporaceae</taxon>
        <taxon>Micromonospora</taxon>
    </lineage>
</organism>
<gene>
    <name evidence="1" type="ORF">GA0070560_11630</name>
</gene>
<dbReference type="OrthoDB" id="3397317at2"/>
<evidence type="ECO:0000313" key="1">
    <source>
        <dbReference type="EMBL" id="SCG61364.1"/>
    </source>
</evidence>
<sequence length="86" mass="9303">MVAAHVHIAPLTPTCALDESGLRDLIYAQATPAAAVEHIRIRAGPHGADILAFIDSDDPKEAADTLHHLVEKVIANTPLLRPWRII</sequence>
<dbReference type="STRING" id="47864.GA0070560_11630"/>
<accession>A0A1C5ISR6</accession>
<proteinExistence type="predicted"/>
<name>A0A1C5ISR6_9ACTN</name>
<protein>
    <submittedName>
        <fullName evidence="1">Uncharacterized protein</fullName>
    </submittedName>
</protein>
<dbReference type="Proteomes" id="UP000199408">
    <property type="component" value="Unassembled WGS sequence"/>
</dbReference>
<reference evidence="2" key="1">
    <citation type="submission" date="2016-06" db="EMBL/GenBank/DDBJ databases">
        <authorList>
            <person name="Varghese N."/>
        </authorList>
    </citation>
    <scope>NUCLEOTIDE SEQUENCE [LARGE SCALE GENOMIC DNA]</scope>
    <source>
        <strain evidence="2">DSM 43171</strain>
    </source>
</reference>
<dbReference type="RefSeq" id="WP_091299739.1">
    <property type="nucleotide sequence ID" value="NZ_FMDN01000016.1"/>
</dbReference>
<dbReference type="EMBL" id="FMDN01000016">
    <property type="protein sequence ID" value="SCG61364.1"/>
    <property type="molecule type" value="Genomic_DNA"/>
</dbReference>
<dbReference type="AlphaFoldDB" id="A0A1C5ISR6"/>
<keyword evidence="2" id="KW-1185">Reference proteome</keyword>
<evidence type="ECO:0000313" key="2">
    <source>
        <dbReference type="Proteomes" id="UP000199408"/>
    </source>
</evidence>